<accession>A0A0M0JTL6</accession>
<protein>
    <recommendedName>
        <fullName evidence="1">Methyltransferase FkbM domain-containing protein</fullName>
    </recommendedName>
</protein>
<proteinExistence type="predicted"/>
<reference evidence="3" key="1">
    <citation type="journal article" date="2015" name="PLoS Genet.">
        <title>Genome Sequence and Transcriptome Analyses of Chrysochromulina tobin: Metabolic Tools for Enhanced Algal Fitness in the Prominent Order Prymnesiales (Haptophyceae).</title>
        <authorList>
            <person name="Hovde B.T."/>
            <person name="Deodato C.R."/>
            <person name="Hunsperger H.M."/>
            <person name="Ryken S.A."/>
            <person name="Yost W."/>
            <person name="Jha R.K."/>
            <person name="Patterson J."/>
            <person name="Monnat R.J. Jr."/>
            <person name="Barlow S.B."/>
            <person name="Starkenburg S.R."/>
            <person name="Cattolico R.A."/>
        </authorList>
    </citation>
    <scope>NUCLEOTIDE SEQUENCE</scope>
    <source>
        <strain evidence="3">CCMP291</strain>
    </source>
</reference>
<dbReference type="AlphaFoldDB" id="A0A0M0JTL6"/>
<comment type="caution">
    <text evidence="2">The sequence shown here is derived from an EMBL/GenBank/DDBJ whole genome shotgun (WGS) entry which is preliminary data.</text>
</comment>
<dbReference type="EMBL" id="JWZX01002341">
    <property type="protein sequence ID" value="KOO29870.1"/>
    <property type="molecule type" value="Genomic_DNA"/>
</dbReference>
<keyword evidence="3" id="KW-1185">Reference proteome</keyword>
<sequence length="155" mass="16784">MLSGFGSNVTLSNSAFSNQSAVASFGIDTIHGGSVGSSLELQRHTTDVHGKKGQGPTLKDQNSLIRVRTVDAAAFLDGLGDATSRNIVLKVDVEGSEYAVLRRLIESGVLCRRVTDVFVEWHDQAANMATFRWIHSQLNTVCTRFIAPRYGPGAY</sequence>
<dbReference type="OrthoDB" id="6147128at2759"/>
<dbReference type="Pfam" id="PF05050">
    <property type="entry name" value="Methyltransf_21"/>
    <property type="match status" value="1"/>
</dbReference>
<dbReference type="InterPro" id="IPR029063">
    <property type="entry name" value="SAM-dependent_MTases_sf"/>
</dbReference>
<gene>
    <name evidence="2" type="ORF">Ctob_008777</name>
</gene>
<name>A0A0M0JTL6_9EUKA</name>
<evidence type="ECO:0000313" key="2">
    <source>
        <dbReference type="EMBL" id="KOO29870.1"/>
    </source>
</evidence>
<dbReference type="InterPro" id="IPR006342">
    <property type="entry name" value="FkbM_mtfrase"/>
</dbReference>
<dbReference type="Proteomes" id="UP000037460">
    <property type="component" value="Unassembled WGS sequence"/>
</dbReference>
<organism evidence="2 3">
    <name type="scientific">Chrysochromulina tobinii</name>
    <dbReference type="NCBI Taxonomy" id="1460289"/>
    <lineage>
        <taxon>Eukaryota</taxon>
        <taxon>Haptista</taxon>
        <taxon>Haptophyta</taxon>
        <taxon>Prymnesiophyceae</taxon>
        <taxon>Prymnesiales</taxon>
        <taxon>Chrysochromulinaceae</taxon>
        <taxon>Chrysochromulina</taxon>
    </lineage>
</organism>
<evidence type="ECO:0000313" key="3">
    <source>
        <dbReference type="Proteomes" id="UP000037460"/>
    </source>
</evidence>
<evidence type="ECO:0000259" key="1">
    <source>
        <dbReference type="Pfam" id="PF05050"/>
    </source>
</evidence>
<dbReference type="Gene3D" id="3.40.50.150">
    <property type="entry name" value="Vaccinia Virus protein VP39"/>
    <property type="match status" value="1"/>
</dbReference>
<dbReference type="SUPFAM" id="SSF53335">
    <property type="entry name" value="S-adenosyl-L-methionine-dependent methyltransferases"/>
    <property type="match status" value="1"/>
</dbReference>
<feature type="domain" description="Methyltransferase FkbM" evidence="1">
    <location>
        <begin position="59"/>
        <end position="125"/>
    </location>
</feature>